<dbReference type="RefSeq" id="WP_072913526.1">
    <property type="nucleotide sequence ID" value="NZ_FQYQ01000005.1"/>
</dbReference>
<dbReference type="OrthoDB" id="2064693at2"/>
<feature type="signal peptide" evidence="2">
    <location>
        <begin position="1"/>
        <end position="31"/>
    </location>
</feature>
<gene>
    <name evidence="3" type="ORF">SAMN02745725_00991</name>
</gene>
<sequence>MKFFGIKKNMLAFALVAVIAACCTGTIDVCAAESVNTDATVTITAQVGKDDTSVFAKSFEGTVDINLYKIAVVDETGNPIISDSYQNCGIDISVLNNSPKVADIEKNIVEPAVKAASGKTADAVITASRKDGSISGQISIANGAGIYLYVPQSVSDEKNNYSFVPYIIFAPTSDYIVSGVAGADETWKYDVSFIIKPQETPIIVEIPDDPTPTHGDEIVHWGEDIIEMESPVPLFGGNPKTGDSIIPMLACGIGLLFGLGLIAWYFSLLGKNKKIVEE</sequence>
<keyword evidence="1" id="KW-0472">Membrane</keyword>
<reference evidence="3 4" key="1">
    <citation type="submission" date="2016-11" db="EMBL/GenBank/DDBJ databases">
        <authorList>
            <person name="Jaros S."/>
            <person name="Januszkiewicz K."/>
            <person name="Wedrychowicz H."/>
        </authorList>
    </citation>
    <scope>NUCLEOTIDE SEQUENCE [LARGE SCALE GENOMIC DNA]</scope>
    <source>
        <strain evidence="3 4">DSM 14809</strain>
    </source>
</reference>
<keyword evidence="1" id="KW-0812">Transmembrane</keyword>
<feature type="transmembrane region" description="Helical" evidence="1">
    <location>
        <begin position="245"/>
        <end position="266"/>
    </location>
</feature>
<protein>
    <recommendedName>
        <fullName evidence="5">LPXTG-motif cell wall anchor domain-containing protein</fullName>
    </recommendedName>
</protein>
<evidence type="ECO:0008006" key="5">
    <source>
        <dbReference type="Google" id="ProtNLM"/>
    </source>
</evidence>
<accession>A0A1M6DQ19</accession>
<organism evidence="3 4">
    <name type="scientific">Pseudobutyrivibrio xylanivorans DSM 14809</name>
    <dbReference type="NCBI Taxonomy" id="1123012"/>
    <lineage>
        <taxon>Bacteria</taxon>
        <taxon>Bacillati</taxon>
        <taxon>Bacillota</taxon>
        <taxon>Clostridia</taxon>
        <taxon>Lachnospirales</taxon>
        <taxon>Lachnospiraceae</taxon>
        <taxon>Pseudobutyrivibrio</taxon>
    </lineage>
</organism>
<feature type="chain" id="PRO_5012160874" description="LPXTG-motif cell wall anchor domain-containing protein" evidence="2">
    <location>
        <begin position="32"/>
        <end position="278"/>
    </location>
</feature>
<dbReference type="Proteomes" id="UP000184185">
    <property type="component" value="Unassembled WGS sequence"/>
</dbReference>
<evidence type="ECO:0000313" key="4">
    <source>
        <dbReference type="Proteomes" id="UP000184185"/>
    </source>
</evidence>
<evidence type="ECO:0000256" key="2">
    <source>
        <dbReference type="SAM" id="SignalP"/>
    </source>
</evidence>
<dbReference type="AlphaFoldDB" id="A0A1M6DQ19"/>
<evidence type="ECO:0000256" key="1">
    <source>
        <dbReference type="SAM" id="Phobius"/>
    </source>
</evidence>
<keyword evidence="1" id="KW-1133">Transmembrane helix</keyword>
<dbReference type="PROSITE" id="PS51257">
    <property type="entry name" value="PROKAR_LIPOPROTEIN"/>
    <property type="match status" value="1"/>
</dbReference>
<name>A0A1M6DQ19_PSEXY</name>
<dbReference type="STRING" id="185007.SAMN02910350_02578"/>
<evidence type="ECO:0000313" key="3">
    <source>
        <dbReference type="EMBL" id="SHI75253.1"/>
    </source>
</evidence>
<keyword evidence="2" id="KW-0732">Signal</keyword>
<dbReference type="EMBL" id="FQYQ01000005">
    <property type="protein sequence ID" value="SHI75253.1"/>
    <property type="molecule type" value="Genomic_DNA"/>
</dbReference>
<keyword evidence="4" id="KW-1185">Reference proteome</keyword>
<proteinExistence type="predicted"/>